<protein>
    <submittedName>
        <fullName evidence="1">Uncharacterized protein</fullName>
    </submittedName>
</protein>
<dbReference type="EMBL" id="JANPWB010000009">
    <property type="protein sequence ID" value="KAJ1158132.1"/>
    <property type="molecule type" value="Genomic_DNA"/>
</dbReference>
<sequence length="85" mass="8869">MWCTSEGAGAEARDGNESVTVRPAACGPLAVSCQRAPALMADGSLSQGSARQDTDAYLLLLLAAGAREPGAQERRTHRTPRRTAS</sequence>
<evidence type="ECO:0000313" key="1">
    <source>
        <dbReference type="EMBL" id="KAJ1158132.1"/>
    </source>
</evidence>
<keyword evidence="2" id="KW-1185">Reference proteome</keyword>
<comment type="caution">
    <text evidence="1">The sequence shown here is derived from an EMBL/GenBank/DDBJ whole genome shotgun (WGS) entry which is preliminary data.</text>
</comment>
<name>A0AAV7S286_PLEWA</name>
<evidence type="ECO:0000313" key="2">
    <source>
        <dbReference type="Proteomes" id="UP001066276"/>
    </source>
</evidence>
<organism evidence="1 2">
    <name type="scientific">Pleurodeles waltl</name>
    <name type="common">Iberian ribbed newt</name>
    <dbReference type="NCBI Taxonomy" id="8319"/>
    <lineage>
        <taxon>Eukaryota</taxon>
        <taxon>Metazoa</taxon>
        <taxon>Chordata</taxon>
        <taxon>Craniata</taxon>
        <taxon>Vertebrata</taxon>
        <taxon>Euteleostomi</taxon>
        <taxon>Amphibia</taxon>
        <taxon>Batrachia</taxon>
        <taxon>Caudata</taxon>
        <taxon>Salamandroidea</taxon>
        <taxon>Salamandridae</taxon>
        <taxon>Pleurodelinae</taxon>
        <taxon>Pleurodeles</taxon>
    </lineage>
</organism>
<dbReference type="Proteomes" id="UP001066276">
    <property type="component" value="Chromosome 5"/>
</dbReference>
<reference evidence="1" key="1">
    <citation type="journal article" date="2022" name="bioRxiv">
        <title>Sequencing and chromosome-scale assembly of the giantPleurodeles waltlgenome.</title>
        <authorList>
            <person name="Brown T."/>
            <person name="Elewa A."/>
            <person name="Iarovenko S."/>
            <person name="Subramanian E."/>
            <person name="Araus A.J."/>
            <person name="Petzold A."/>
            <person name="Susuki M."/>
            <person name="Suzuki K.-i.T."/>
            <person name="Hayashi T."/>
            <person name="Toyoda A."/>
            <person name="Oliveira C."/>
            <person name="Osipova E."/>
            <person name="Leigh N.D."/>
            <person name="Simon A."/>
            <person name="Yun M.H."/>
        </authorList>
    </citation>
    <scope>NUCLEOTIDE SEQUENCE</scope>
    <source>
        <strain evidence="1">20211129_DDA</strain>
        <tissue evidence="1">Liver</tissue>
    </source>
</reference>
<accession>A0AAV7S286</accession>
<proteinExistence type="predicted"/>
<gene>
    <name evidence="1" type="ORF">NDU88_010826</name>
</gene>
<dbReference type="AlphaFoldDB" id="A0AAV7S286"/>